<evidence type="ECO:0000256" key="8">
    <source>
        <dbReference type="RuleBase" id="RU363032"/>
    </source>
</evidence>
<dbReference type="RefSeq" id="WP_062422664.1">
    <property type="nucleotide sequence ID" value="NZ_BBYA01000010.1"/>
</dbReference>
<evidence type="ECO:0000256" key="2">
    <source>
        <dbReference type="ARBA" id="ARBA00007069"/>
    </source>
</evidence>
<sequence>MPNNRWRNWIGVIPFFLFIIAFVLLPSTNLFIGAFQDSKGNFTWENISVLANPYVLKSFSISLQVSVITSLAGGILGFFVAYAITIGKAPQWMRNIIMTFSGLAANFGGVPLAFAFIATLGHTGFITTFLKTICFPGTGGVQTCPFDIYETGFNLYSLTGLTLTYIYFEFPLMVLTITPALEGLKREWREASDNLGGSTIHYWVFVALPILMPSILGAMILLFASAFGAFATAQALTGGSIYLVTILIGQQIRGDVLNNPNEGYALALGMVIVMAVCIAGYSILQRRTARWLKS</sequence>
<evidence type="ECO:0000256" key="3">
    <source>
        <dbReference type="ARBA" id="ARBA00022448"/>
    </source>
</evidence>
<feature type="domain" description="ABC transmembrane type-1" evidence="9">
    <location>
        <begin position="59"/>
        <end position="285"/>
    </location>
</feature>
<evidence type="ECO:0000256" key="5">
    <source>
        <dbReference type="ARBA" id="ARBA00022692"/>
    </source>
</evidence>
<dbReference type="CDD" id="cd06261">
    <property type="entry name" value="TM_PBP2"/>
    <property type="match status" value="1"/>
</dbReference>
<dbReference type="InterPro" id="IPR000515">
    <property type="entry name" value="MetI-like"/>
</dbReference>
<dbReference type="GO" id="GO:0005886">
    <property type="term" value="C:plasma membrane"/>
    <property type="evidence" value="ECO:0007669"/>
    <property type="project" value="UniProtKB-SubCell"/>
</dbReference>
<reference evidence="10 11" key="1">
    <citation type="submission" date="2015-07" db="EMBL/GenBank/DDBJ databases">
        <title>Genome sequence of Leptolinea tardivitalis DSM 16556.</title>
        <authorList>
            <person name="Hemp J."/>
            <person name="Ward L.M."/>
            <person name="Pace L.A."/>
            <person name="Fischer W.W."/>
        </authorList>
    </citation>
    <scope>NUCLEOTIDE SEQUENCE [LARGE SCALE GENOMIC DNA]</scope>
    <source>
        <strain evidence="10 11">YMTK-2</strain>
    </source>
</reference>
<dbReference type="PANTHER" id="PTHR42929">
    <property type="entry name" value="INNER MEMBRANE ABC TRANSPORTER PERMEASE PROTEIN YDCU-RELATED-RELATED"/>
    <property type="match status" value="1"/>
</dbReference>
<dbReference type="Gene3D" id="1.10.3720.10">
    <property type="entry name" value="MetI-like"/>
    <property type="match status" value="1"/>
</dbReference>
<keyword evidence="5 8" id="KW-0812">Transmembrane</keyword>
<evidence type="ECO:0000256" key="1">
    <source>
        <dbReference type="ARBA" id="ARBA00004651"/>
    </source>
</evidence>
<evidence type="ECO:0000313" key="11">
    <source>
        <dbReference type="Proteomes" id="UP000050430"/>
    </source>
</evidence>
<evidence type="ECO:0000256" key="7">
    <source>
        <dbReference type="ARBA" id="ARBA00023136"/>
    </source>
</evidence>
<comment type="caution">
    <text evidence="10">The sequence shown here is derived from an EMBL/GenBank/DDBJ whole genome shotgun (WGS) entry which is preliminary data.</text>
</comment>
<dbReference type="EMBL" id="LGCK01000014">
    <property type="protein sequence ID" value="KPL70747.1"/>
    <property type="molecule type" value="Genomic_DNA"/>
</dbReference>
<dbReference type="STRING" id="229920.ADM99_15590"/>
<dbReference type="PROSITE" id="PS50928">
    <property type="entry name" value="ABC_TM1"/>
    <property type="match status" value="1"/>
</dbReference>
<dbReference type="AlphaFoldDB" id="A0A0P6WLU1"/>
<dbReference type="PATRIC" id="fig|229920.5.peg.494"/>
<feature type="transmembrane region" description="Helical" evidence="8">
    <location>
        <begin position="12"/>
        <end position="35"/>
    </location>
</feature>
<evidence type="ECO:0000259" key="9">
    <source>
        <dbReference type="PROSITE" id="PS50928"/>
    </source>
</evidence>
<comment type="subcellular location">
    <subcellularLocation>
        <location evidence="1 8">Cell membrane</location>
        <topology evidence="1 8">Multi-pass membrane protein</topology>
    </subcellularLocation>
</comment>
<dbReference type="PANTHER" id="PTHR42929:SF1">
    <property type="entry name" value="INNER MEMBRANE ABC TRANSPORTER PERMEASE PROTEIN YDCU-RELATED"/>
    <property type="match status" value="1"/>
</dbReference>
<dbReference type="OrthoDB" id="8404154at2"/>
<dbReference type="GO" id="GO:0055085">
    <property type="term" value="P:transmembrane transport"/>
    <property type="evidence" value="ECO:0007669"/>
    <property type="project" value="InterPro"/>
</dbReference>
<proteinExistence type="inferred from homology"/>
<keyword evidence="7 8" id="KW-0472">Membrane</keyword>
<feature type="transmembrane region" description="Helical" evidence="8">
    <location>
        <begin position="155"/>
        <end position="181"/>
    </location>
</feature>
<gene>
    <name evidence="10" type="ORF">ADM99_15590</name>
</gene>
<evidence type="ECO:0000313" key="10">
    <source>
        <dbReference type="EMBL" id="KPL70747.1"/>
    </source>
</evidence>
<name>A0A0P6WLU1_9CHLR</name>
<feature type="transmembrane region" description="Helical" evidence="8">
    <location>
        <begin position="264"/>
        <end position="284"/>
    </location>
</feature>
<comment type="similarity">
    <text evidence="2">Belongs to the binding-protein-dependent transport system permease family. CysTW subfamily.</text>
</comment>
<keyword evidence="4" id="KW-1003">Cell membrane</keyword>
<keyword evidence="3 8" id="KW-0813">Transport</keyword>
<dbReference type="SUPFAM" id="SSF161098">
    <property type="entry name" value="MetI-like"/>
    <property type="match status" value="1"/>
</dbReference>
<dbReference type="Pfam" id="PF00528">
    <property type="entry name" value="BPD_transp_1"/>
    <property type="match status" value="1"/>
</dbReference>
<feature type="transmembrane region" description="Helical" evidence="8">
    <location>
        <begin position="61"/>
        <end position="84"/>
    </location>
</feature>
<keyword evidence="6 8" id="KW-1133">Transmembrane helix</keyword>
<feature type="transmembrane region" description="Helical" evidence="8">
    <location>
        <begin position="202"/>
        <end position="230"/>
    </location>
</feature>
<dbReference type="InterPro" id="IPR035906">
    <property type="entry name" value="MetI-like_sf"/>
</dbReference>
<evidence type="ECO:0000256" key="6">
    <source>
        <dbReference type="ARBA" id="ARBA00022989"/>
    </source>
</evidence>
<evidence type="ECO:0000256" key="4">
    <source>
        <dbReference type="ARBA" id="ARBA00022475"/>
    </source>
</evidence>
<organism evidence="10 11">
    <name type="scientific">Leptolinea tardivitalis</name>
    <dbReference type="NCBI Taxonomy" id="229920"/>
    <lineage>
        <taxon>Bacteria</taxon>
        <taxon>Bacillati</taxon>
        <taxon>Chloroflexota</taxon>
        <taxon>Anaerolineae</taxon>
        <taxon>Anaerolineales</taxon>
        <taxon>Anaerolineaceae</taxon>
        <taxon>Leptolinea</taxon>
    </lineage>
</organism>
<keyword evidence="11" id="KW-1185">Reference proteome</keyword>
<feature type="transmembrane region" description="Helical" evidence="8">
    <location>
        <begin position="96"/>
        <end position="120"/>
    </location>
</feature>
<dbReference type="Proteomes" id="UP000050430">
    <property type="component" value="Unassembled WGS sequence"/>
</dbReference>
<protein>
    <submittedName>
        <fullName evidence="10">Acriflavin resistance protein</fullName>
    </submittedName>
</protein>
<accession>A0A0P6WLU1</accession>